<dbReference type="EMBL" id="LR796586">
    <property type="protein sequence ID" value="CAB4153262.1"/>
    <property type="molecule type" value="Genomic_DNA"/>
</dbReference>
<evidence type="ECO:0000313" key="2">
    <source>
        <dbReference type="EMBL" id="CAB4153262.1"/>
    </source>
</evidence>
<accession>A0A6J5N3I0</accession>
<reference evidence="2" key="1">
    <citation type="submission" date="2020-04" db="EMBL/GenBank/DDBJ databases">
        <authorList>
            <person name="Chiriac C."/>
            <person name="Salcher M."/>
            <person name="Ghai R."/>
            <person name="Kavagutti S V."/>
        </authorList>
    </citation>
    <scope>NUCLEOTIDE SEQUENCE</scope>
</reference>
<feature type="region of interest" description="Disordered" evidence="1">
    <location>
        <begin position="1"/>
        <end position="57"/>
    </location>
</feature>
<gene>
    <name evidence="2" type="ORF">UFOVP621_56</name>
</gene>
<sequence length="91" mass="10253">MNGRVERIQTKQVHPIPKTGGPAKGPFPPEIFRSPPVVEEYESETGNGGPEIPDEGTAQNNFRAFKWFKCKLCETLVKENELNSHKCPEEE</sequence>
<evidence type="ECO:0000256" key="1">
    <source>
        <dbReference type="SAM" id="MobiDB-lite"/>
    </source>
</evidence>
<name>A0A6J5N3I0_9CAUD</name>
<proteinExistence type="predicted"/>
<protein>
    <submittedName>
        <fullName evidence="2">Uncharacterized protein</fullName>
    </submittedName>
</protein>
<organism evidence="2">
    <name type="scientific">uncultured Caudovirales phage</name>
    <dbReference type="NCBI Taxonomy" id="2100421"/>
    <lineage>
        <taxon>Viruses</taxon>
        <taxon>Duplodnaviria</taxon>
        <taxon>Heunggongvirae</taxon>
        <taxon>Uroviricota</taxon>
        <taxon>Caudoviricetes</taxon>
        <taxon>Peduoviridae</taxon>
        <taxon>Maltschvirus</taxon>
        <taxon>Maltschvirus maltsch</taxon>
    </lineage>
</organism>